<evidence type="ECO:0000313" key="2">
    <source>
        <dbReference type="EMBL" id="KHK61591.1"/>
    </source>
</evidence>
<proteinExistence type="predicted"/>
<organism evidence="2 3">
    <name type="scientific">Pseudomonas frederiksbergensis</name>
    <dbReference type="NCBI Taxonomy" id="104087"/>
    <lineage>
        <taxon>Bacteria</taxon>
        <taxon>Pseudomonadati</taxon>
        <taxon>Pseudomonadota</taxon>
        <taxon>Gammaproteobacteria</taxon>
        <taxon>Pseudomonadales</taxon>
        <taxon>Pseudomonadaceae</taxon>
        <taxon>Pseudomonas</taxon>
    </lineage>
</organism>
<gene>
    <name evidence="2" type="ORF">JZ00_27595</name>
</gene>
<dbReference type="Proteomes" id="UP000030949">
    <property type="component" value="Unassembled WGS sequence"/>
</dbReference>
<accession>A0A0B1YX90</accession>
<keyword evidence="1" id="KW-0812">Transmembrane</keyword>
<dbReference type="AlphaFoldDB" id="A0A0B1YX90"/>
<sequence length="224" mass="24847">MAWDWAVVGTAVGGFSTLIYTGFTYALLRENRALRKAGSLPQVVAHFEPHPDGNGALQLAFSNVGTGPALGVCYSFERDAGDFENYQILFKHAEERPALTMIGQGEKFSFTFAIGFNLFRPKDVNVSRQLKPFYVKVSWRAAGEKKLHTEKYLLDVSAYVGLPGIVEKPSIVKIADALTEIKKHMGVLAKTAEAQIRFVEATSIEEHIRKVVPARQTSSNEEQR</sequence>
<evidence type="ECO:0000313" key="3">
    <source>
        <dbReference type="Proteomes" id="UP000030949"/>
    </source>
</evidence>
<feature type="transmembrane region" description="Helical" evidence="1">
    <location>
        <begin position="6"/>
        <end position="28"/>
    </location>
</feature>
<dbReference type="RefSeq" id="WP_039594291.1">
    <property type="nucleotide sequence ID" value="NZ_JQGJ02000026.1"/>
</dbReference>
<protein>
    <submittedName>
        <fullName evidence="2">Uncharacterized protein</fullName>
    </submittedName>
</protein>
<comment type="caution">
    <text evidence="2">The sequence shown here is derived from an EMBL/GenBank/DDBJ whole genome shotgun (WGS) entry which is preliminary data.</text>
</comment>
<keyword evidence="1" id="KW-1133">Transmembrane helix</keyword>
<dbReference type="EMBL" id="JQGJ01000029">
    <property type="protein sequence ID" value="KHK61591.1"/>
    <property type="molecule type" value="Genomic_DNA"/>
</dbReference>
<evidence type="ECO:0000256" key="1">
    <source>
        <dbReference type="SAM" id="Phobius"/>
    </source>
</evidence>
<name>A0A0B1YX90_9PSED</name>
<reference evidence="3" key="1">
    <citation type="submission" date="2015-03" db="EMBL/GenBank/DDBJ databases">
        <title>Pseudomonas frederiksbergensis hydrocarbon degrader.</title>
        <authorList>
            <person name="Brown L.M."/>
            <person name="Ruiz O.N."/>
            <person name="Mueller S."/>
            <person name="Gunasekera T.S."/>
        </authorList>
    </citation>
    <scope>NUCLEOTIDE SEQUENCE [LARGE SCALE GENOMIC DNA]</scope>
    <source>
        <strain evidence="3">SI8</strain>
    </source>
</reference>
<dbReference type="OrthoDB" id="8482168at2"/>
<keyword evidence="1" id="KW-0472">Membrane</keyword>